<keyword evidence="2" id="KW-1185">Reference proteome</keyword>
<dbReference type="OrthoDB" id="9991317at2759"/>
<name>A0A8H6IAW5_9AGAR</name>
<organism evidence="1 2">
    <name type="scientific">Ephemerocybe angulata</name>
    <dbReference type="NCBI Taxonomy" id="980116"/>
    <lineage>
        <taxon>Eukaryota</taxon>
        <taxon>Fungi</taxon>
        <taxon>Dikarya</taxon>
        <taxon>Basidiomycota</taxon>
        <taxon>Agaricomycotina</taxon>
        <taxon>Agaricomycetes</taxon>
        <taxon>Agaricomycetidae</taxon>
        <taxon>Agaricales</taxon>
        <taxon>Agaricineae</taxon>
        <taxon>Psathyrellaceae</taxon>
        <taxon>Ephemerocybe</taxon>
    </lineage>
</organism>
<dbReference type="Proteomes" id="UP000521943">
    <property type="component" value="Unassembled WGS sequence"/>
</dbReference>
<evidence type="ECO:0000313" key="1">
    <source>
        <dbReference type="EMBL" id="KAF6760947.1"/>
    </source>
</evidence>
<accession>A0A8H6IAW5</accession>
<protein>
    <submittedName>
        <fullName evidence="1">Uncharacterized protein</fullName>
    </submittedName>
</protein>
<comment type="caution">
    <text evidence="1">The sequence shown here is derived from an EMBL/GenBank/DDBJ whole genome shotgun (WGS) entry which is preliminary data.</text>
</comment>
<gene>
    <name evidence="1" type="ORF">DFP72DRAFT_1062674</name>
</gene>
<sequence length="175" mass="19141">MSEWEEGSAARARVVLAREWEGLLRTARAIPGFGHFLKPAPCPTILQHLPDSGPVVIINVVETGCDALALLAGLDEPLHIPLPNFSLEKAKRYRRQLNTQLKAHVPRARGEEANTVLDGDSSRRGVGPIVKGGTAYVLRRLGSEVVKPILDMLAISIHHGIIRESSTENLVVSHW</sequence>
<dbReference type="AlphaFoldDB" id="A0A8H6IAW5"/>
<evidence type="ECO:0000313" key="2">
    <source>
        <dbReference type="Proteomes" id="UP000521943"/>
    </source>
</evidence>
<dbReference type="EMBL" id="JACGCI010000011">
    <property type="protein sequence ID" value="KAF6760947.1"/>
    <property type="molecule type" value="Genomic_DNA"/>
</dbReference>
<proteinExistence type="predicted"/>
<reference evidence="1 2" key="1">
    <citation type="submission" date="2020-07" db="EMBL/GenBank/DDBJ databases">
        <title>Comparative genomics of pyrophilous fungi reveals a link between fire events and developmental genes.</title>
        <authorList>
            <consortium name="DOE Joint Genome Institute"/>
            <person name="Steindorff A.S."/>
            <person name="Carver A."/>
            <person name="Calhoun S."/>
            <person name="Stillman K."/>
            <person name="Liu H."/>
            <person name="Lipzen A."/>
            <person name="Pangilinan J."/>
            <person name="Labutti K."/>
            <person name="Bruns T.D."/>
            <person name="Grigoriev I.V."/>
        </authorList>
    </citation>
    <scope>NUCLEOTIDE SEQUENCE [LARGE SCALE GENOMIC DNA]</scope>
    <source>
        <strain evidence="1 2">CBS 144469</strain>
    </source>
</reference>